<dbReference type="PANTHER" id="PTHR46250:SF17">
    <property type="entry name" value="MYB_SANT-LIKE DOMAIN-CONTAINING PROTEIN"/>
    <property type="match status" value="1"/>
</dbReference>
<reference evidence="1 2" key="1">
    <citation type="journal article" date="2019" name="Genome Biol. Evol.">
        <title>Insights into the evolution of the New World diploid cottons (Gossypium, subgenus Houzingenia) based on genome sequencing.</title>
        <authorList>
            <person name="Grover C.E."/>
            <person name="Arick M.A. 2nd"/>
            <person name="Thrash A."/>
            <person name="Conover J.L."/>
            <person name="Sanders W.S."/>
            <person name="Peterson D.G."/>
            <person name="Frelichowski J.E."/>
            <person name="Scheffler J.A."/>
            <person name="Scheffler B.E."/>
            <person name="Wendel J.F."/>
        </authorList>
    </citation>
    <scope>NUCLEOTIDE SEQUENCE [LARGE SCALE GENOMIC DNA]</scope>
    <source>
        <strain evidence="1">1</strain>
        <tissue evidence="1">Leaf</tissue>
    </source>
</reference>
<proteinExistence type="predicted"/>
<dbReference type="AlphaFoldDB" id="A0A7J9KSU4"/>
<dbReference type="OrthoDB" id="618098at2759"/>
<organism evidence="1 2">
    <name type="scientific">Gossypium schwendimanii</name>
    <name type="common">Cotton</name>
    <dbReference type="NCBI Taxonomy" id="34291"/>
    <lineage>
        <taxon>Eukaryota</taxon>
        <taxon>Viridiplantae</taxon>
        <taxon>Streptophyta</taxon>
        <taxon>Embryophyta</taxon>
        <taxon>Tracheophyta</taxon>
        <taxon>Spermatophyta</taxon>
        <taxon>Magnoliopsida</taxon>
        <taxon>eudicotyledons</taxon>
        <taxon>Gunneridae</taxon>
        <taxon>Pentapetalae</taxon>
        <taxon>rosids</taxon>
        <taxon>malvids</taxon>
        <taxon>Malvales</taxon>
        <taxon>Malvaceae</taxon>
        <taxon>Malvoideae</taxon>
        <taxon>Gossypium</taxon>
    </lineage>
</organism>
<comment type="caution">
    <text evidence="1">The sequence shown here is derived from an EMBL/GenBank/DDBJ whole genome shotgun (WGS) entry which is preliminary data.</text>
</comment>
<evidence type="ECO:0000313" key="2">
    <source>
        <dbReference type="Proteomes" id="UP000593576"/>
    </source>
</evidence>
<sequence>MLSGKDNNDLGWDEHRQLVVAKDVSHKEASQFKHLSFAYYDQLTAIYAKDRATGKDAQTTADIIEEIDVEDVTTTNIHEETIFMDAKLMFLWMIWISQLHNHNHLETKMIPHFQRRKKKISDASEQISSTLFIDTAMLLGGNIRIVSLEISRSIASEVLIQQKSEMVIQESALTLYSTLCEVEGLTEMSAIVC</sequence>
<accession>A0A7J9KSU4</accession>
<dbReference type="EMBL" id="JABFAF010000002">
    <property type="protein sequence ID" value="MBA0849527.1"/>
    <property type="molecule type" value="Genomic_DNA"/>
</dbReference>
<evidence type="ECO:0000313" key="1">
    <source>
        <dbReference type="EMBL" id="MBA0849527.1"/>
    </source>
</evidence>
<gene>
    <name evidence="1" type="ORF">Goshw_017168</name>
</gene>
<protein>
    <submittedName>
        <fullName evidence="1">Uncharacterized protein</fullName>
    </submittedName>
</protein>
<name>A0A7J9KSU4_GOSSC</name>
<dbReference type="PANTHER" id="PTHR46250">
    <property type="entry name" value="MYB/SANT-LIKE DNA-BINDING DOMAIN PROTEIN-RELATED"/>
    <property type="match status" value="1"/>
</dbReference>
<dbReference type="Proteomes" id="UP000593576">
    <property type="component" value="Unassembled WGS sequence"/>
</dbReference>
<keyword evidence="2" id="KW-1185">Reference proteome</keyword>